<organism evidence="4 5">
    <name type="scientific">Bionectria ochroleuca</name>
    <name type="common">Gliocladium roseum</name>
    <dbReference type="NCBI Taxonomy" id="29856"/>
    <lineage>
        <taxon>Eukaryota</taxon>
        <taxon>Fungi</taxon>
        <taxon>Dikarya</taxon>
        <taxon>Ascomycota</taxon>
        <taxon>Pezizomycotina</taxon>
        <taxon>Sordariomycetes</taxon>
        <taxon>Hypocreomycetidae</taxon>
        <taxon>Hypocreales</taxon>
        <taxon>Bionectriaceae</taxon>
        <taxon>Clonostachys</taxon>
    </lineage>
</organism>
<feature type="transmembrane region" description="Helical" evidence="2">
    <location>
        <begin position="329"/>
        <end position="355"/>
    </location>
</feature>
<comment type="caution">
    <text evidence="4">The sequence shown here is derived from an EMBL/GenBank/DDBJ whole genome shotgun (WGS) entry which is preliminary data.</text>
</comment>
<proteinExistence type="predicted"/>
<accession>A0ABY6TVD6</accession>
<evidence type="ECO:0000313" key="4">
    <source>
        <dbReference type="EMBL" id="VUC22150.1"/>
    </source>
</evidence>
<feature type="chain" id="PRO_5046172593" evidence="3">
    <location>
        <begin position="19"/>
        <end position="943"/>
    </location>
</feature>
<feature type="compositionally biased region" description="Polar residues" evidence="1">
    <location>
        <begin position="434"/>
        <end position="445"/>
    </location>
</feature>
<evidence type="ECO:0000256" key="2">
    <source>
        <dbReference type="SAM" id="Phobius"/>
    </source>
</evidence>
<feature type="transmembrane region" description="Helical" evidence="2">
    <location>
        <begin position="293"/>
        <end position="317"/>
    </location>
</feature>
<keyword evidence="3" id="KW-0732">Signal</keyword>
<feature type="transmembrane region" description="Helical" evidence="2">
    <location>
        <begin position="59"/>
        <end position="80"/>
    </location>
</feature>
<sequence>MSCLVLVLVCWCVAGVSAADEGDDFSNNLFSDLAPLLALFGERVTMQFMSQSMGWADHIILAMGPLGILTVVVGAIRVGGPTWLKALVGRAMENLAAAEMDILSSTSPEVCELWNGEQVVRCMGPSPVTEFIVLKPEGKLESPPKVVVLDWDDAFKKYLKETSSLFTHLVMRFNSKLTSSSASSFGGDIKGRLSSLKKLVPRINFSQFLDLASRGKSQSYESSAERGAVNNPLTLPGSAAATTASGTTDNGVPSTSSSSSENSSSEIIVIRNTSKHVPNISLNCHKGSRRWELWLCATIGSILQLGVIVYCGFATYYRTLRFPKDGKQIAGYSYPCTAIGTLLLVTGVMLCSHVVESKTLEKRYVPLNGMKATMVWLQQEKTVNDQSFDSYAVYFTKGDDPIITSERSPNEKSTSETLGGDKTTSQRLPDEKTTSGTLPDKQSTSDGISLTTITSEIETIICTIVTICGFIIQFVGLRGMHWSASVTQLGIVLIMVAVKAWVRRGLASPPFCTKLLPGYELEWLSRILGDANTVNSMSSGLDLPESPDMKEWTMEDFELSDLLQEVEEGDSKAHHLMQTRLSLGKLAAYCDGPPKRPTWSGHSSGESVAVARSIGTVMDALFPGDKEGSYTWSVKSSKGLCVNFRVQRQLGRGWKVYSDEIEAALSLWLFAVEIKSHKGRSTRAMKPVLVKDTEDDSWLEAKGLSAKPFLSILGPYSLALHRDIWWWMPTRESEFLVLKTPDLETQGSIPSESQSDVVLAERYAAIVGRGFDRANATMNNVTRLQAYNFETPELKDNSEPLGDSTTSFLATPRHIPRRLASAQDMFCAFMWGATANPKANPRFGKALLRPDTEGGVDNWKSSVVTNERIAKMALDVQQTGLGSLEQIYQCLLPPLSAKKKLPEPEAIIDLARKEARVHEQRNRWEEAGEIYISLYGTMKLSPL</sequence>
<protein>
    <submittedName>
        <fullName evidence="4">Uncharacterized protein</fullName>
    </submittedName>
</protein>
<keyword evidence="2" id="KW-0812">Transmembrane</keyword>
<reference evidence="4 5" key="1">
    <citation type="submission" date="2019-06" db="EMBL/GenBank/DDBJ databases">
        <authorList>
            <person name="Broberg M."/>
        </authorList>
    </citation>
    <scope>NUCLEOTIDE SEQUENCE [LARGE SCALE GENOMIC DNA]</scope>
</reference>
<feature type="region of interest" description="Disordered" evidence="1">
    <location>
        <begin position="222"/>
        <end position="264"/>
    </location>
</feature>
<feature type="transmembrane region" description="Helical" evidence="2">
    <location>
        <begin position="457"/>
        <end position="476"/>
    </location>
</feature>
<keyword evidence="2" id="KW-1133">Transmembrane helix</keyword>
<dbReference type="EMBL" id="CABFNS010000518">
    <property type="protein sequence ID" value="VUC22150.1"/>
    <property type="molecule type" value="Genomic_DNA"/>
</dbReference>
<feature type="region of interest" description="Disordered" evidence="1">
    <location>
        <begin position="402"/>
        <end position="445"/>
    </location>
</feature>
<name>A0ABY6TVD6_BIOOC</name>
<keyword evidence="5" id="KW-1185">Reference proteome</keyword>
<feature type="compositionally biased region" description="Low complexity" evidence="1">
    <location>
        <begin position="232"/>
        <end position="264"/>
    </location>
</feature>
<gene>
    <name evidence="4" type="ORF">CLO192961_LOCUS76016</name>
</gene>
<feature type="compositionally biased region" description="Polar residues" evidence="1">
    <location>
        <begin position="415"/>
        <end position="427"/>
    </location>
</feature>
<feature type="signal peptide" evidence="3">
    <location>
        <begin position="1"/>
        <end position="18"/>
    </location>
</feature>
<keyword evidence="2" id="KW-0472">Membrane</keyword>
<dbReference type="Proteomes" id="UP000766486">
    <property type="component" value="Unassembled WGS sequence"/>
</dbReference>
<evidence type="ECO:0000256" key="3">
    <source>
        <dbReference type="SAM" id="SignalP"/>
    </source>
</evidence>
<evidence type="ECO:0000256" key="1">
    <source>
        <dbReference type="SAM" id="MobiDB-lite"/>
    </source>
</evidence>
<evidence type="ECO:0000313" key="5">
    <source>
        <dbReference type="Proteomes" id="UP000766486"/>
    </source>
</evidence>